<keyword evidence="3" id="KW-0645">Protease</keyword>
<evidence type="ECO:0000256" key="3">
    <source>
        <dbReference type="ARBA" id="ARBA00022670"/>
    </source>
</evidence>
<dbReference type="InterPro" id="IPR023346">
    <property type="entry name" value="Lysozyme-like_dom_sf"/>
</dbReference>
<protein>
    <recommendedName>
        <fullName evidence="14">peptidoglycan glycosyltransferase</fullName>
        <ecNumber evidence="14">2.4.99.28</ecNumber>
    </recommendedName>
</protein>
<name>A0ABV6B1B0_9DEIO</name>
<evidence type="ECO:0000313" key="20">
    <source>
        <dbReference type="Proteomes" id="UP001589733"/>
    </source>
</evidence>
<dbReference type="Proteomes" id="UP001589733">
    <property type="component" value="Unassembled WGS sequence"/>
</dbReference>
<feature type="domain" description="Glycosyl transferase family 51" evidence="18">
    <location>
        <begin position="66"/>
        <end position="236"/>
    </location>
</feature>
<keyword evidence="8" id="KW-0133">Cell shape</keyword>
<evidence type="ECO:0000256" key="16">
    <source>
        <dbReference type="SAM" id="MobiDB-lite"/>
    </source>
</evidence>
<dbReference type="PANTHER" id="PTHR32282">
    <property type="entry name" value="BINDING PROTEIN TRANSPEPTIDASE, PUTATIVE-RELATED"/>
    <property type="match status" value="1"/>
</dbReference>
<evidence type="ECO:0000256" key="4">
    <source>
        <dbReference type="ARBA" id="ARBA00022676"/>
    </source>
</evidence>
<dbReference type="InterPro" id="IPR012338">
    <property type="entry name" value="Beta-lactam/transpept-like"/>
</dbReference>
<keyword evidence="7" id="KW-0378">Hydrolase</keyword>
<dbReference type="InterPro" id="IPR036950">
    <property type="entry name" value="PBP_transglycosylase"/>
</dbReference>
<dbReference type="Gene3D" id="3.40.710.10">
    <property type="entry name" value="DD-peptidase/beta-lactamase superfamily"/>
    <property type="match status" value="1"/>
</dbReference>
<keyword evidence="4" id="KW-0328">Glycosyltransferase</keyword>
<feature type="compositionally biased region" description="Polar residues" evidence="16">
    <location>
        <begin position="800"/>
        <end position="814"/>
    </location>
</feature>
<feature type="region of interest" description="Disordered" evidence="16">
    <location>
        <begin position="662"/>
        <end position="831"/>
    </location>
</feature>
<evidence type="ECO:0000313" key="19">
    <source>
        <dbReference type="EMBL" id="MFB9993538.1"/>
    </source>
</evidence>
<dbReference type="Pfam" id="PF00912">
    <property type="entry name" value="Transgly"/>
    <property type="match status" value="1"/>
</dbReference>
<dbReference type="SUPFAM" id="SSF53955">
    <property type="entry name" value="Lysozyme-like"/>
    <property type="match status" value="1"/>
</dbReference>
<organism evidence="19 20">
    <name type="scientific">Deinococcus oregonensis</name>
    <dbReference type="NCBI Taxonomy" id="1805970"/>
    <lineage>
        <taxon>Bacteria</taxon>
        <taxon>Thermotogati</taxon>
        <taxon>Deinococcota</taxon>
        <taxon>Deinococci</taxon>
        <taxon>Deinococcales</taxon>
        <taxon>Deinococcaceae</taxon>
        <taxon>Deinococcus</taxon>
    </lineage>
</organism>
<reference evidence="19 20" key="1">
    <citation type="submission" date="2024-09" db="EMBL/GenBank/DDBJ databases">
        <authorList>
            <person name="Sun Q."/>
            <person name="Mori K."/>
        </authorList>
    </citation>
    <scope>NUCLEOTIDE SEQUENCE [LARGE SCALE GENOMIC DNA]</scope>
    <source>
        <strain evidence="19 20">JCM 13503</strain>
    </source>
</reference>
<dbReference type="Pfam" id="PF00905">
    <property type="entry name" value="Transpeptidase"/>
    <property type="match status" value="1"/>
</dbReference>
<evidence type="ECO:0000256" key="10">
    <source>
        <dbReference type="ARBA" id="ARBA00022989"/>
    </source>
</evidence>
<evidence type="ECO:0000256" key="6">
    <source>
        <dbReference type="ARBA" id="ARBA00022692"/>
    </source>
</evidence>
<keyword evidence="13" id="KW-0961">Cell wall biogenesis/degradation</keyword>
<feature type="domain" description="Penicillin-binding protein transpeptidase" evidence="17">
    <location>
        <begin position="354"/>
        <end position="600"/>
    </location>
</feature>
<comment type="subcellular location">
    <subcellularLocation>
        <location evidence="1">Membrane</location>
    </subcellularLocation>
</comment>
<proteinExistence type="predicted"/>
<keyword evidence="20" id="KW-1185">Reference proteome</keyword>
<evidence type="ECO:0000256" key="8">
    <source>
        <dbReference type="ARBA" id="ARBA00022960"/>
    </source>
</evidence>
<evidence type="ECO:0000256" key="9">
    <source>
        <dbReference type="ARBA" id="ARBA00022984"/>
    </source>
</evidence>
<dbReference type="SUPFAM" id="SSF56601">
    <property type="entry name" value="beta-lactamase/transpeptidase-like"/>
    <property type="match status" value="1"/>
</dbReference>
<keyword evidence="2" id="KW-0121">Carboxypeptidase</keyword>
<evidence type="ECO:0000256" key="5">
    <source>
        <dbReference type="ARBA" id="ARBA00022679"/>
    </source>
</evidence>
<evidence type="ECO:0000256" key="11">
    <source>
        <dbReference type="ARBA" id="ARBA00023136"/>
    </source>
</evidence>
<keyword evidence="9" id="KW-0573">Peptidoglycan synthesis</keyword>
<dbReference type="InterPro" id="IPR001264">
    <property type="entry name" value="Glyco_trans_51"/>
</dbReference>
<evidence type="ECO:0000256" key="1">
    <source>
        <dbReference type="ARBA" id="ARBA00004370"/>
    </source>
</evidence>
<sequence length="831" mass="89105">MRFFTGVGVVLLLGAAGAGGLWYTWGRDLPSVSDLDVLEFSGQTRVYDRNNALIGTLTPSLSSSGGVNRDLIKLNEISPWLQDAVVTSEDRRFFKHNGVDFIGITRGLIKGILKNDLEGGSSITQQVVKNTLLADLNSARTAERKFKEAVLAYQLERSFDKKQILNAYLNVIYWGDGGRSDIVGAETASRAYFRKGASELNLAESVYLATIIPAPNRRYKSFQAFRPLMKDLLGRMVEDGRVTQAQADAAWRTPIYPAGWRIGWNADGSLRSAVLENPARLQTNLNAAEAARGVGRYQYHAYLQAVEKELTPIIGRKALYGGGKIYTGMDLQAQQSAERASLNADLPDGATLGIALVSPKNGEVLALVGQKLTADRPSDWNNATQARRQVGSSIKPLLYTLALSKGWKQSDTVLDAPIRGDYQPKNYDGRWTGRYLTMRYSLDHSLNLTTVRTAQAVGLKDFEAKLRELGLTPPPNAGLSLSIGTLEASPLQLAAAYASFANGGLYYAPTLVRRVQDTRDKVLYTRPTPAAKRVWDAQTAWLGLDMLRGVVNDLEAPQGGLAVRARIPGVQVGGKTGTTNEIKDLWFAGVTPTVAGAVWVGKQEGGALPSWAYSGEIPTPIWQAAVSGTLAGKPSATFAEPGGITYRVVRQVNMAFLESNAGTEPVARDGESGSTGFFSRRSRTPAPAEQTEAQPQPAQQSTPPDAIAEPEPVQDTAPVEPVPEESVTEPVPEPAQSVSSDPASNGAATPQPTPAESVTAPPAEPEPVPFESTPDATGTITETPLQPEPLPTEDPTPVPDNSTPDPSAPDSSFNELPADDGVLNELPPAGQ</sequence>
<dbReference type="RefSeq" id="WP_380012566.1">
    <property type="nucleotide sequence ID" value="NZ_JBHLYR010000051.1"/>
</dbReference>
<keyword evidence="10" id="KW-1133">Transmembrane helix</keyword>
<dbReference type="EC" id="2.4.99.28" evidence="14"/>
<keyword evidence="12" id="KW-0511">Multifunctional enzyme</keyword>
<dbReference type="PANTHER" id="PTHR32282:SF27">
    <property type="entry name" value="PENICILLIN-BINDING PROTEIN 1A"/>
    <property type="match status" value="1"/>
</dbReference>
<evidence type="ECO:0000259" key="17">
    <source>
        <dbReference type="Pfam" id="PF00905"/>
    </source>
</evidence>
<accession>A0ABV6B1B0</accession>
<comment type="caution">
    <text evidence="19">The sequence shown here is derived from an EMBL/GenBank/DDBJ whole genome shotgun (WGS) entry which is preliminary data.</text>
</comment>
<evidence type="ECO:0000256" key="14">
    <source>
        <dbReference type="ARBA" id="ARBA00044770"/>
    </source>
</evidence>
<feature type="compositionally biased region" description="Pro residues" evidence="16">
    <location>
        <begin position="786"/>
        <end position="798"/>
    </location>
</feature>
<dbReference type="InterPro" id="IPR001460">
    <property type="entry name" value="PCN-bd_Tpept"/>
</dbReference>
<evidence type="ECO:0000259" key="18">
    <source>
        <dbReference type="Pfam" id="PF00912"/>
    </source>
</evidence>
<evidence type="ECO:0000256" key="15">
    <source>
        <dbReference type="ARBA" id="ARBA00049902"/>
    </source>
</evidence>
<keyword evidence="5" id="KW-0808">Transferase</keyword>
<keyword evidence="11" id="KW-0472">Membrane</keyword>
<feature type="compositionally biased region" description="Polar residues" evidence="16">
    <location>
        <begin position="736"/>
        <end position="750"/>
    </location>
</feature>
<dbReference type="EMBL" id="JBHLYR010000051">
    <property type="protein sequence ID" value="MFB9993538.1"/>
    <property type="molecule type" value="Genomic_DNA"/>
</dbReference>
<comment type="catalytic activity">
    <reaction evidence="15">
        <text>[GlcNAc-(1-&gt;4)-Mur2Ac(oyl-L-Ala-gamma-D-Glu-L-Lys-D-Ala-D-Ala)](n)-di-trans,octa-cis-undecaprenyl diphosphate + beta-D-GlcNAc-(1-&gt;4)-Mur2Ac(oyl-L-Ala-gamma-D-Glu-L-Lys-D-Ala-D-Ala)-di-trans,octa-cis-undecaprenyl diphosphate = [GlcNAc-(1-&gt;4)-Mur2Ac(oyl-L-Ala-gamma-D-Glu-L-Lys-D-Ala-D-Ala)](n+1)-di-trans,octa-cis-undecaprenyl diphosphate + di-trans,octa-cis-undecaprenyl diphosphate + H(+)</text>
        <dbReference type="Rhea" id="RHEA:23708"/>
        <dbReference type="Rhea" id="RHEA-COMP:9602"/>
        <dbReference type="Rhea" id="RHEA-COMP:9603"/>
        <dbReference type="ChEBI" id="CHEBI:15378"/>
        <dbReference type="ChEBI" id="CHEBI:58405"/>
        <dbReference type="ChEBI" id="CHEBI:60033"/>
        <dbReference type="ChEBI" id="CHEBI:78435"/>
        <dbReference type="EC" id="2.4.99.28"/>
    </reaction>
</comment>
<dbReference type="InterPro" id="IPR050396">
    <property type="entry name" value="Glycosyltr_51/Transpeptidase"/>
</dbReference>
<gene>
    <name evidence="19" type="ORF">ACFFLM_16345</name>
</gene>
<feature type="compositionally biased region" description="Low complexity" evidence="16">
    <location>
        <begin position="672"/>
        <end position="706"/>
    </location>
</feature>
<evidence type="ECO:0000256" key="2">
    <source>
        <dbReference type="ARBA" id="ARBA00022645"/>
    </source>
</evidence>
<dbReference type="Gene3D" id="1.10.3810.10">
    <property type="entry name" value="Biosynthetic peptidoglycan transglycosylase-like"/>
    <property type="match status" value="1"/>
</dbReference>
<evidence type="ECO:0000256" key="13">
    <source>
        <dbReference type="ARBA" id="ARBA00023316"/>
    </source>
</evidence>
<evidence type="ECO:0000256" key="12">
    <source>
        <dbReference type="ARBA" id="ARBA00023268"/>
    </source>
</evidence>
<evidence type="ECO:0000256" key="7">
    <source>
        <dbReference type="ARBA" id="ARBA00022801"/>
    </source>
</evidence>
<keyword evidence="6" id="KW-0812">Transmembrane</keyword>